<feature type="compositionally biased region" description="Low complexity" evidence="6">
    <location>
        <begin position="32"/>
        <end position="66"/>
    </location>
</feature>
<keyword evidence="3 5" id="KW-0129">CBS domain</keyword>
<feature type="region of interest" description="Disordered" evidence="6">
    <location>
        <begin position="959"/>
        <end position="984"/>
    </location>
</feature>
<feature type="compositionally biased region" description="Polar residues" evidence="6">
    <location>
        <begin position="516"/>
        <end position="537"/>
    </location>
</feature>
<dbReference type="GO" id="GO:0031588">
    <property type="term" value="C:nucleotide-activated protein kinase complex"/>
    <property type="evidence" value="ECO:0000318"/>
    <property type="project" value="GO_Central"/>
</dbReference>
<feature type="domain" description="CBS" evidence="7">
    <location>
        <begin position="1339"/>
        <end position="1397"/>
    </location>
</feature>
<feature type="compositionally biased region" description="Low complexity" evidence="6">
    <location>
        <begin position="538"/>
        <end position="549"/>
    </location>
</feature>
<dbReference type="GO" id="GO:0042149">
    <property type="term" value="P:cellular response to glucose starvation"/>
    <property type="evidence" value="ECO:0000318"/>
    <property type="project" value="GO_Central"/>
</dbReference>
<dbReference type="GO" id="GO:0016208">
    <property type="term" value="F:AMP binding"/>
    <property type="evidence" value="ECO:0000318"/>
    <property type="project" value="GO_Central"/>
</dbReference>
<dbReference type="GeneID" id="20212461"/>
<accession>T1FUG5</accession>
<feature type="domain" description="CBS" evidence="7">
    <location>
        <begin position="1269"/>
        <end position="1325"/>
    </location>
</feature>
<dbReference type="InterPro" id="IPR000644">
    <property type="entry name" value="CBS_dom"/>
</dbReference>
<dbReference type="GO" id="GO:0006110">
    <property type="term" value="P:regulation of glycolytic process"/>
    <property type="evidence" value="ECO:0000318"/>
    <property type="project" value="GO_Central"/>
</dbReference>
<dbReference type="SMART" id="SM00116">
    <property type="entry name" value="CBS"/>
    <property type="match status" value="3"/>
</dbReference>
<sequence length="1440" mass="164224">MRRNEGQKMNEKELIAFISSEDHSRLLDYSYQQPDTSPPQQQQQQQSQQQQQLQQQQQQQFQPQGQGRSLAIALDTHSLPPKSTIAFKSQQLPQYHQQRQQMQQQLQQFQQWRQQQSPPSQFVPELSPINSPSSPSKQRKQPQQQLPQLPASLFSPTSPLSKQQKQQIPQQWPPQQTTPPSQTSPSSPSKQLQQQQQQQPHQLLLQQQQQQQQLPLTLPSSLLPTTPSSLSSPSSRFQQPKTISYSSPSSSPKQQLSIFSTSPQQQQHRHRHGQQQQHQQISSQSKPATSKPIEKMKKFFNIKSRSSKSAERTNASRQAAKATKLFSKDRNDSDDDDDDNGGSSSSNLDVDEAGKRYHYTRRATEGGIQAPLQKLGTKLKLLETSKHKDVLLDPLQHKWTMQQKIIEVQQKEIDETKAKLKEVEEEIEKLKNLFLESEKRNEDLTAQLQQQNQLLNQQSLSPLLPLPSPPPPLPPPPQLHQQQQQQQQQKLKPQFHLNHRRTRSDGFKLVVDLDATPTSPASSNEHPSFSSNKTPPLSSSTSRIAISASPDRTQTPPKSARVARLNLIKQSALLNRATRIRTLSDCNRDQNPHLTISGYQYRPPNRLPVVYEHYETVNTETYRKMYGGRYYKKKESNIDKLLELYNARTGNSEENNIGGSRNSGGSMSVCSGGTASSSIIVERKNRFQVITRNNIDLGQSVQQQQKQQQQQQLAEQIEESKKQQQQMHSLTTSPQRPKTSPQSRQEPPTVMSQLLKKTPEKSSDLDSSGNRSSEERKKTIGLDDYLKMYNEMMRERAASRQPIRSGNASNDLPTQQLIKKRNRTVSINSESPDSKSSPQKQQQLQQQRQQQQQLQLQTRSLSLTPPTQQQAISPARHLSLTPSPGQPATSRSNILPTRKPSIRRYSCSEATFDSRRNYPFQPSRNKPTNQTKDIAERGTNNVLRKKFLDWTFRRQSAVEPPRIMPTSDSFNSSPPGSTSISSSNLSGYTSSSGSIISGLNKFGSKLAKLKFRKKNGRRQSEPTQTMNKELKGLAVKHLRNLYQKKLHECQEANFANDKLRVCIDALFVFELGHYDSRNRRSNHYIITVIIFLWFNIAPPEVAIITMLKQFECYDIMPVNSEMILLHEELKVGIRKRICSCISNLTNFIIVVVIGNDDDDNDNDYDIYNINYNNNNNDDDDDDGGDDETGNDFEIGLICADIRDSLFDAISLLKVLKFHRILVMDKNLYEPLFMLTYKKALFFIYLMFDAIHLPDYLYEPIRSMGVGTYDMDRIITIQRSTLLLDALKLLNEHHISAIPVVDDDRKLLDIFTKEDVMNLIFSDLATQMSTPIGDIVREQRERFEGLFLCNDSDQLITVIEYFIVSKVHRLLIVDQDKTLLGVVSLSDVVNFMVFGHDEEDEEDIQIGDEDDDDDDVSIQLSQSSYSIDSTSQDGVAVTSQI</sequence>
<feature type="compositionally biased region" description="Pro residues" evidence="6">
    <location>
        <begin position="464"/>
        <end position="478"/>
    </location>
</feature>
<feature type="compositionally biased region" description="Low complexity" evidence="6">
    <location>
        <begin position="834"/>
        <end position="865"/>
    </location>
</feature>
<feature type="compositionally biased region" description="Polar residues" evidence="6">
    <location>
        <begin position="802"/>
        <end position="817"/>
    </location>
</feature>
<comment type="similarity">
    <text evidence="1">Belongs to the 5'-AMP-activated protein kinase gamma subunit family.</text>
</comment>
<dbReference type="InterPro" id="IPR046342">
    <property type="entry name" value="CBS_dom_sf"/>
</dbReference>
<dbReference type="eggNOG" id="KOG1764">
    <property type="taxonomic scope" value="Eukaryota"/>
</dbReference>
<protein>
    <recommendedName>
        <fullName evidence="7">CBS domain-containing protein</fullName>
    </recommendedName>
</protein>
<feature type="compositionally biased region" description="Low complexity" evidence="6">
    <location>
        <begin position="966"/>
        <end position="984"/>
    </location>
</feature>
<feature type="region of interest" description="Disordered" evidence="6">
    <location>
        <begin position="460"/>
        <end position="493"/>
    </location>
</feature>
<dbReference type="KEGG" id="hro:HELRODRAFT_192960"/>
<feature type="compositionally biased region" description="Polar residues" evidence="6">
    <location>
        <begin position="253"/>
        <end position="263"/>
    </location>
</feature>
<evidence type="ECO:0000313" key="8">
    <source>
        <dbReference type="EMBL" id="ESN98500.1"/>
    </source>
</evidence>
<dbReference type="EMBL" id="KB097144">
    <property type="protein sequence ID" value="ESN98500.1"/>
    <property type="molecule type" value="Genomic_DNA"/>
</dbReference>
<evidence type="ECO:0000256" key="4">
    <source>
        <dbReference type="ARBA" id="ARBA00025878"/>
    </source>
</evidence>
<dbReference type="CTD" id="20212461"/>
<dbReference type="GO" id="GO:0019887">
    <property type="term" value="F:protein kinase regulator activity"/>
    <property type="evidence" value="ECO:0000318"/>
    <property type="project" value="GO_Central"/>
</dbReference>
<evidence type="ECO:0000256" key="1">
    <source>
        <dbReference type="ARBA" id="ARBA00006750"/>
    </source>
</evidence>
<feature type="region of interest" description="Disordered" evidence="6">
    <location>
        <begin position="650"/>
        <end position="673"/>
    </location>
</feature>
<reference evidence="8 10" key="2">
    <citation type="journal article" date="2013" name="Nature">
        <title>Insights into bilaterian evolution from three spiralian genomes.</title>
        <authorList>
            <person name="Simakov O."/>
            <person name="Marletaz F."/>
            <person name="Cho S.J."/>
            <person name="Edsinger-Gonzales E."/>
            <person name="Havlak P."/>
            <person name="Hellsten U."/>
            <person name="Kuo D.H."/>
            <person name="Larsson T."/>
            <person name="Lv J."/>
            <person name="Arendt D."/>
            <person name="Savage R."/>
            <person name="Osoegawa K."/>
            <person name="de Jong P."/>
            <person name="Grimwood J."/>
            <person name="Chapman J.A."/>
            <person name="Shapiro H."/>
            <person name="Aerts A."/>
            <person name="Otillar R.P."/>
            <person name="Terry A.Y."/>
            <person name="Boore J.L."/>
            <person name="Grigoriev I.V."/>
            <person name="Lindberg D.R."/>
            <person name="Seaver E.C."/>
            <person name="Weisblat D.A."/>
            <person name="Putnam N.H."/>
            <person name="Rokhsar D.S."/>
        </authorList>
    </citation>
    <scope>NUCLEOTIDE SEQUENCE</scope>
</reference>
<gene>
    <name evidence="9" type="primary">20212461</name>
    <name evidence="8" type="ORF">HELRODRAFT_192960</name>
</gene>
<dbReference type="GO" id="GO:0019901">
    <property type="term" value="F:protein kinase binding"/>
    <property type="evidence" value="ECO:0000318"/>
    <property type="project" value="GO_Central"/>
</dbReference>
<dbReference type="HOGENOM" id="CLU_251918_0_0_1"/>
<feature type="compositionally biased region" description="Low complexity" evidence="6">
    <location>
        <begin position="131"/>
        <end position="252"/>
    </location>
</feature>
<feature type="region of interest" description="Disordered" evidence="6">
    <location>
        <begin position="29"/>
        <end position="355"/>
    </location>
</feature>
<dbReference type="CDD" id="cd02205">
    <property type="entry name" value="CBS_pair_SF"/>
    <property type="match status" value="1"/>
</dbReference>
<dbReference type="GO" id="GO:0005634">
    <property type="term" value="C:nucleus"/>
    <property type="evidence" value="ECO:0000318"/>
    <property type="project" value="GO_Central"/>
</dbReference>
<dbReference type="GO" id="GO:0043609">
    <property type="term" value="P:regulation of carbon utilization"/>
    <property type="evidence" value="ECO:0000318"/>
    <property type="project" value="GO_Central"/>
</dbReference>
<dbReference type="PANTHER" id="PTHR13780">
    <property type="entry name" value="AMP-ACTIVATED PROTEIN KINASE, GAMMA REGULATORY SUBUNIT"/>
    <property type="match status" value="1"/>
</dbReference>
<dbReference type="PANTHER" id="PTHR13780:SF35">
    <property type="entry name" value="LD22662P"/>
    <property type="match status" value="1"/>
</dbReference>
<evidence type="ECO:0000256" key="5">
    <source>
        <dbReference type="PROSITE-ProRule" id="PRU00703"/>
    </source>
</evidence>
<proteinExistence type="inferred from homology"/>
<dbReference type="PROSITE" id="PS51371">
    <property type="entry name" value="CBS"/>
    <property type="match status" value="2"/>
</dbReference>
<feature type="region of interest" description="Disordered" evidence="6">
    <location>
        <begin position="514"/>
        <end position="559"/>
    </location>
</feature>
<dbReference type="EMBL" id="AMQM01005891">
    <property type="status" value="NOT_ANNOTATED_CDS"/>
    <property type="molecule type" value="Genomic_DNA"/>
</dbReference>
<evidence type="ECO:0000256" key="6">
    <source>
        <dbReference type="SAM" id="MobiDB-lite"/>
    </source>
</evidence>
<comment type="subunit">
    <text evidence="4">AMPK is a heterotrimer of an alpha catalytic subunit (PRKAA1 or PRKAA2), a beta (PRKAB1 or PRKAB2) and a gamma non-catalytic subunits (PRKAG1, PRKAG2 or PRKAG3). Interacts with FNIP1 and FNIP2.</text>
</comment>
<organism evidence="9 10">
    <name type="scientific">Helobdella robusta</name>
    <name type="common">Californian leech</name>
    <dbReference type="NCBI Taxonomy" id="6412"/>
    <lineage>
        <taxon>Eukaryota</taxon>
        <taxon>Metazoa</taxon>
        <taxon>Spiralia</taxon>
        <taxon>Lophotrochozoa</taxon>
        <taxon>Annelida</taxon>
        <taxon>Clitellata</taxon>
        <taxon>Hirudinea</taxon>
        <taxon>Rhynchobdellida</taxon>
        <taxon>Glossiphoniidae</taxon>
        <taxon>Helobdella</taxon>
    </lineage>
</organism>
<dbReference type="SUPFAM" id="SSF54631">
    <property type="entry name" value="CBS-domain pair"/>
    <property type="match status" value="1"/>
</dbReference>
<feature type="region of interest" description="Disordered" evidence="6">
    <location>
        <begin position="796"/>
        <end position="938"/>
    </location>
</feature>
<dbReference type="RefSeq" id="XP_009023448.1">
    <property type="nucleotide sequence ID" value="XM_009025200.1"/>
</dbReference>
<feature type="compositionally biased region" description="Polar residues" evidence="6">
    <location>
        <begin position="880"/>
        <end position="895"/>
    </location>
</feature>
<feature type="compositionally biased region" description="Low complexity" evidence="6">
    <location>
        <begin position="479"/>
        <end position="493"/>
    </location>
</feature>
<feature type="region of interest" description="Disordered" evidence="6">
    <location>
        <begin position="712"/>
        <end position="779"/>
    </location>
</feature>
<keyword evidence="2" id="KW-0677">Repeat</keyword>
<reference evidence="9" key="3">
    <citation type="submission" date="2015-06" db="UniProtKB">
        <authorList>
            <consortium name="EnsemblMetazoa"/>
        </authorList>
    </citation>
    <scope>IDENTIFICATION</scope>
</reference>
<dbReference type="Proteomes" id="UP000015101">
    <property type="component" value="Unassembled WGS sequence"/>
</dbReference>
<dbReference type="InterPro" id="IPR050511">
    <property type="entry name" value="AMPK_gamma/SDS23_families"/>
</dbReference>
<evidence type="ECO:0000313" key="9">
    <source>
        <dbReference type="EnsemblMetazoa" id="HelroP192960"/>
    </source>
</evidence>
<evidence type="ECO:0000256" key="3">
    <source>
        <dbReference type="ARBA" id="ARBA00023122"/>
    </source>
</evidence>
<evidence type="ECO:0000259" key="7">
    <source>
        <dbReference type="PROSITE" id="PS51371"/>
    </source>
</evidence>
<dbReference type="Pfam" id="PF00571">
    <property type="entry name" value="CBS"/>
    <property type="match status" value="2"/>
</dbReference>
<evidence type="ECO:0000256" key="2">
    <source>
        <dbReference type="ARBA" id="ARBA00022737"/>
    </source>
</evidence>
<reference evidence="10" key="1">
    <citation type="submission" date="2012-12" db="EMBL/GenBank/DDBJ databases">
        <authorList>
            <person name="Hellsten U."/>
            <person name="Grimwood J."/>
            <person name="Chapman J.A."/>
            <person name="Shapiro H."/>
            <person name="Aerts A."/>
            <person name="Otillar R.P."/>
            <person name="Terry A.Y."/>
            <person name="Boore J.L."/>
            <person name="Simakov O."/>
            <person name="Marletaz F."/>
            <person name="Cho S.-J."/>
            <person name="Edsinger-Gonzales E."/>
            <person name="Havlak P."/>
            <person name="Kuo D.-H."/>
            <person name="Larsson T."/>
            <person name="Lv J."/>
            <person name="Arendt D."/>
            <person name="Savage R."/>
            <person name="Osoegawa K."/>
            <person name="de Jong P."/>
            <person name="Lindberg D.R."/>
            <person name="Seaver E.C."/>
            <person name="Weisblat D.A."/>
            <person name="Putnam N.H."/>
            <person name="Grigoriev I.V."/>
            <person name="Rokhsar D.S."/>
        </authorList>
    </citation>
    <scope>NUCLEOTIDE SEQUENCE</scope>
</reference>
<dbReference type="EnsemblMetazoa" id="HelroT192960">
    <property type="protein sequence ID" value="HelroP192960"/>
    <property type="gene ID" value="HelroG192960"/>
</dbReference>
<dbReference type="GO" id="GO:0045722">
    <property type="term" value="P:positive regulation of gluconeogenesis"/>
    <property type="evidence" value="ECO:0000318"/>
    <property type="project" value="GO_Central"/>
</dbReference>
<dbReference type="OMA" id="HECQEAN"/>
<dbReference type="InParanoid" id="T1FUG5"/>
<evidence type="ECO:0000313" key="10">
    <source>
        <dbReference type="Proteomes" id="UP000015101"/>
    </source>
</evidence>
<feature type="compositionally biased region" description="Polar residues" evidence="6">
    <location>
        <begin position="920"/>
        <end position="938"/>
    </location>
</feature>
<dbReference type="OrthoDB" id="449052at2759"/>
<feature type="compositionally biased region" description="Low complexity" evidence="6">
    <location>
        <begin position="650"/>
        <end position="668"/>
    </location>
</feature>
<dbReference type="STRING" id="6412.T1FUG5"/>
<feature type="compositionally biased region" description="Low complexity" evidence="6">
    <location>
        <begin position="89"/>
        <end position="120"/>
    </location>
</feature>
<dbReference type="Gene3D" id="3.10.580.10">
    <property type="entry name" value="CBS-domain"/>
    <property type="match status" value="1"/>
</dbReference>
<keyword evidence="10" id="KW-1185">Reference proteome</keyword>
<dbReference type="GO" id="GO:0005737">
    <property type="term" value="C:cytoplasm"/>
    <property type="evidence" value="ECO:0000318"/>
    <property type="project" value="GO_Central"/>
</dbReference>
<feature type="compositionally biased region" description="Polar residues" evidence="6">
    <location>
        <begin position="727"/>
        <end position="752"/>
    </location>
</feature>
<name>T1FUG5_HELRO</name>